<evidence type="ECO:0000313" key="1">
    <source>
        <dbReference type="EMBL" id="MFC7081232.1"/>
    </source>
</evidence>
<dbReference type="Proteomes" id="UP001596407">
    <property type="component" value="Unassembled WGS sequence"/>
</dbReference>
<comment type="caution">
    <text evidence="1">The sequence shown here is derived from an EMBL/GenBank/DDBJ whole genome shotgun (WGS) entry which is preliminary data.</text>
</comment>
<keyword evidence="2" id="KW-1185">Reference proteome</keyword>
<dbReference type="EMBL" id="JBHSZH010000005">
    <property type="protein sequence ID" value="MFC7081232.1"/>
    <property type="molecule type" value="Genomic_DNA"/>
</dbReference>
<evidence type="ECO:0000313" key="2">
    <source>
        <dbReference type="Proteomes" id="UP001596407"/>
    </source>
</evidence>
<reference evidence="1 2" key="1">
    <citation type="journal article" date="2019" name="Int. J. Syst. Evol. Microbiol.">
        <title>The Global Catalogue of Microorganisms (GCM) 10K type strain sequencing project: providing services to taxonomists for standard genome sequencing and annotation.</title>
        <authorList>
            <consortium name="The Broad Institute Genomics Platform"/>
            <consortium name="The Broad Institute Genome Sequencing Center for Infectious Disease"/>
            <person name="Wu L."/>
            <person name="Ma J."/>
        </authorList>
    </citation>
    <scope>NUCLEOTIDE SEQUENCE [LARGE SCALE GENOMIC DNA]</scope>
    <source>
        <strain evidence="1 2">DT72</strain>
    </source>
</reference>
<gene>
    <name evidence="1" type="ORF">ACFQJ6_15115</name>
</gene>
<name>A0ABD5WL02_9EURY</name>
<proteinExistence type="predicted"/>
<protein>
    <recommendedName>
        <fullName evidence="3">Methyltransferase domain-containing protein</fullName>
    </recommendedName>
</protein>
<dbReference type="AlphaFoldDB" id="A0ABD5WL02"/>
<sequence length="120" mass="13988">MLDALTHLREVELVLRELARVTEPGGYVVFNMPIEGDDAAEVGRLTHDHGVIEEYRYDEFDDEVVYTFVGDEDDFETLLESYGLEIVATDEYEWRDPPHPPYRMQEHDHANVLVYARKTT</sequence>
<dbReference type="SUPFAM" id="SSF53335">
    <property type="entry name" value="S-adenosyl-L-methionine-dependent methyltransferases"/>
    <property type="match status" value="1"/>
</dbReference>
<dbReference type="Gene3D" id="3.40.50.150">
    <property type="entry name" value="Vaccinia Virus protein VP39"/>
    <property type="match status" value="1"/>
</dbReference>
<accession>A0ABD5WL02</accession>
<dbReference type="InterPro" id="IPR029063">
    <property type="entry name" value="SAM-dependent_MTases_sf"/>
</dbReference>
<evidence type="ECO:0008006" key="3">
    <source>
        <dbReference type="Google" id="ProtNLM"/>
    </source>
</evidence>
<dbReference type="RefSeq" id="WP_382209972.1">
    <property type="nucleotide sequence ID" value="NZ_JBHSZH010000005.1"/>
</dbReference>
<organism evidence="1 2">
    <name type="scientific">Halorussus caseinilyticus</name>
    <dbReference type="NCBI Taxonomy" id="3034025"/>
    <lineage>
        <taxon>Archaea</taxon>
        <taxon>Methanobacteriati</taxon>
        <taxon>Methanobacteriota</taxon>
        <taxon>Stenosarchaea group</taxon>
        <taxon>Halobacteria</taxon>
        <taxon>Halobacteriales</taxon>
        <taxon>Haladaptataceae</taxon>
        <taxon>Halorussus</taxon>
    </lineage>
</organism>